<dbReference type="Proteomes" id="UP000272407">
    <property type="component" value="Segment"/>
</dbReference>
<sequence length="294" mass="32445">MTLTVKRPETRVKFCLDGDLKAAHEAAEAEYNAANAKRLADPRLGSSTRKLAQAVIDIEEKMNEQSVSFLIRGLRRGEWSELTAEHEPRDGNALDSTYGFNIEALMTSAIPKSIAAVENGKGEALEFDPSKDWAPLAEEITNSQYEDFVLAVLRVNAGAKRRPFLAQRLQGDPRLRSEVTAAHSLGISLKRFHGWEPETIYTYDGDRLVSSRPEPEWDDREQSLVLAMQAYKASLCPLCGLPVEVCTDPKNEGKFKAGPTVRCHKTTAELVAGKKIDPKVPHPQALMFGSAPDA</sequence>
<dbReference type="GeneID" id="77932083"/>
<organism evidence="1 2">
    <name type="scientific">Arthrobacter phage Seahorse</name>
    <dbReference type="NCBI Taxonomy" id="2419611"/>
    <lineage>
        <taxon>Viruses</taxon>
        <taxon>Duplodnaviria</taxon>
        <taxon>Heunggongvirae</taxon>
        <taxon>Uroviricota</taxon>
        <taxon>Caudoviricetes</taxon>
        <taxon>Seamegvirus</taxon>
        <taxon>Seamegvirus seahorse</taxon>
    </lineage>
</organism>
<proteinExistence type="predicted"/>
<reference evidence="1 2" key="1">
    <citation type="submission" date="2018-09" db="EMBL/GenBank/DDBJ databases">
        <authorList>
            <person name="Rimple P.A."/>
            <person name="Stoner T.H."/>
            <person name="Garlena R.A."/>
            <person name="Russell D.A."/>
            <person name="Pope W.H."/>
            <person name="Jacobs-Sera D."/>
            <person name="Hatfull G.F."/>
        </authorList>
    </citation>
    <scope>NUCLEOTIDE SEQUENCE [LARGE SCALE GENOMIC DNA]</scope>
</reference>
<accession>A0A3G3M4V8</accession>
<protein>
    <submittedName>
        <fullName evidence="1">Tail assembly chaperone</fullName>
    </submittedName>
</protein>
<gene>
    <name evidence="1" type="primary">18</name>
    <name evidence="1" type="ORF">PBI_SEAHORSE_18</name>
</gene>
<evidence type="ECO:0000313" key="1">
    <source>
        <dbReference type="EMBL" id="AYR01519.1"/>
    </source>
</evidence>
<dbReference type="RefSeq" id="YP_010656203.1">
    <property type="nucleotide sequence ID" value="NC_070836.1"/>
</dbReference>
<evidence type="ECO:0000313" key="2">
    <source>
        <dbReference type="Proteomes" id="UP000272407"/>
    </source>
</evidence>
<dbReference type="KEGG" id="vg:77932083"/>
<keyword evidence="2" id="KW-1185">Reference proteome</keyword>
<dbReference type="EMBL" id="MH910041">
    <property type="protein sequence ID" value="AYR01519.1"/>
    <property type="molecule type" value="Genomic_DNA"/>
</dbReference>
<name>A0A3G3M4V8_9CAUD</name>